<feature type="transmembrane region" description="Helical" evidence="8">
    <location>
        <begin position="76"/>
        <end position="93"/>
    </location>
</feature>
<dbReference type="InterPro" id="IPR052017">
    <property type="entry name" value="TSUP"/>
</dbReference>
<reference evidence="9 10" key="1">
    <citation type="submission" date="2019-07" db="EMBL/GenBank/DDBJ databases">
        <title>Caenimonas sedimenti sp. nov., isolated from activated sludge.</title>
        <authorList>
            <person name="Xu J."/>
        </authorList>
    </citation>
    <scope>NUCLEOTIDE SEQUENCE [LARGE SCALE GENOMIC DNA]</scope>
    <source>
        <strain evidence="9 10">HX-9-20</strain>
    </source>
</reference>
<evidence type="ECO:0000256" key="1">
    <source>
        <dbReference type="ARBA" id="ARBA00004651"/>
    </source>
</evidence>
<feature type="transmembrane region" description="Helical" evidence="8">
    <location>
        <begin position="132"/>
        <end position="157"/>
    </location>
</feature>
<evidence type="ECO:0000256" key="2">
    <source>
        <dbReference type="ARBA" id="ARBA00009142"/>
    </source>
</evidence>
<feature type="transmembrane region" description="Helical" evidence="8">
    <location>
        <begin position="169"/>
        <end position="190"/>
    </location>
</feature>
<dbReference type="GO" id="GO:0005886">
    <property type="term" value="C:plasma membrane"/>
    <property type="evidence" value="ECO:0007669"/>
    <property type="project" value="UniProtKB-SubCell"/>
</dbReference>
<protein>
    <recommendedName>
        <fullName evidence="8">Probable membrane transporter protein</fullName>
    </recommendedName>
</protein>
<name>A0A562ZDD3_9BURK</name>
<feature type="transmembrane region" description="Helical" evidence="8">
    <location>
        <begin position="100"/>
        <end position="120"/>
    </location>
</feature>
<keyword evidence="3" id="KW-0813">Transport</keyword>
<feature type="transmembrane region" description="Helical" evidence="8">
    <location>
        <begin position="227"/>
        <end position="245"/>
    </location>
</feature>
<keyword evidence="4 8" id="KW-1003">Cell membrane</keyword>
<comment type="similarity">
    <text evidence="2 8">Belongs to the 4-toluene sulfonate uptake permease (TSUP) (TC 2.A.102) family.</text>
</comment>
<evidence type="ECO:0000256" key="8">
    <source>
        <dbReference type="RuleBase" id="RU363041"/>
    </source>
</evidence>
<proteinExistence type="inferred from homology"/>
<comment type="subcellular location">
    <subcellularLocation>
        <location evidence="1 8">Cell membrane</location>
        <topology evidence="1 8">Multi-pass membrane protein</topology>
    </subcellularLocation>
</comment>
<keyword evidence="5 8" id="KW-0812">Transmembrane</keyword>
<feature type="transmembrane region" description="Helical" evidence="8">
    <location>
        <begin position="6"/>
        <end position="26"/>
    </location>
</feature>
<accession>A0A562ZDD3</accession>
<evidence type="ECO:0000313" key="9">
    <source>
        <dbReference type="EMBL" id="TWO63077.1"/>
    </source>
</evidence>
<dbReference type="RefSeq" id="WP_145897493.1">
    <property type="nucleotide sequence ID" value="NZ_VOBQ01000039.1"/>
</dbReference>
<evidence type="ECO:0000256" key="6">
    <source>
        <dbReference type="ARBA" id="ARBA00022989"/>
    </source>
</evidence>
<evidence type="ECO:0000256" key="7">
    <source>
        <dbReference type="ARBA" id="ARBA00023136"/>
    </source>
</evidence>
<evidence type="ECO:0000256" key="3">
    <source>
        <dbReference type="ARBA" id="ARBA00022448"/>
    </source>
</evidence>
<dbReference type="PANTHER" id="PTHR30269">
    <property type="entry name" value="TRANSMEMBRANE PROTEIN YFCA"/>
    <property type="match status" value="1"/>
</dbReference>
<dbReference type="Pfam" id="PF01925">
    <property type="entry name" value="TauE"/>
    <property type="match status" value="1"/>
</dbReference>
<dbReference type="EMBL" id="VOBQ01000039">
    <property type="protein sequence ID" value="TWO63077.1"/>
    <property type="molecule type" value="Genomic_DNA"/>
</dbReference>
<sequence length="246" mass="25507">MLHDHIPHFFLVSVIFFGAGIVKGVLGMGLPTFAMGLLGLLMPVPQAAGMLTVPSLVTNLWQSLVGGQLQPLLRRLWPLLLGVVAGVCAAAWLPPANDQVGRVLLGACLLVYGGSGLAGWRLRAPSAAVQAVAGPVVGSVTGIVTGLTGMFVIPAVPYLQSVQLDRNELAQALGLSFTTSTVALAVLLAAQGQLGWQGSLQSLLALAPALAGMALGQKLRQDMNEALFRRCFFAGLVALGGWLVAR</sequence>
<keyword evidence="7 8" id="KW-0472">Membrane</keyword>
<organism evidence="9 10">
    <name type="scientific">Caenimonas sedimenti</name>
    <dbReference type="NCBI Taxonomy" id="2596921"/>
    <lineage>
        <taxon>Bacteria</taxon>
        <taxon>Pseudomonadati</taxon>
        <taxon>Pseudomonadota</taxon>
        <taxon>Betaproteobacteria</taxon>
        <taxon>Burkholderiales</taxon>
        <taxon>Comamonadaceae</taxon>
        <taxon>Caenimonas</taxon>
    </lineage>
</organism>
<evidence type="ECO:0000256" key="4">
    <source>
        <dbReference type="ARBA" id="ARBA00022475"/>
    </source>
</evidence>
<dbReference type="InterPro" id="IPR002781">
    <property type="entry name" value="TM_pro_TauE-like"/>
</dbReference>
<keyword evidence="10" id="KW-1185">Reference proteome</keyword>
<keyword evidence="6 8" id="KW-1133">Transmembrane helix</keyword>
<dbReference type="Proteomes" id="UP000318199">
    <property type="component" value="Unassembled WGS sequence"/>
</dbReference>
<evidence type="ECO:0000256" key="5">
    <source>
        <dbReference type="ARBA" id="ARBA00022692"/>
    </source>
</evidence>
<comment type="caution">
    <text evidence="9">The sequence shown here is derived from an EMBL/GenBank/DDBJ whole genome shotgun (WGS) entry which is preliminary data.</text>
</comment>
<dbReference type="OrthoDB" id="9800873at2"/>
<dbReference type="PANTHER" id="PTHR30269:SF32">
    <property type="entry name" value="MEMBRANE TRANSPORTER PROTEIN-RELATED"/>
    <property type="match status" value="1"/>
</dbReference>
<gene>
    <name evidence="9" type="ORF">FN976_28615</name>
</gene>
<evidence type="ECO:0000313" key="10">
    <source>
        <dbReference type="Proteomes" id="UP000318199"/>
    </source>
</evidence>
<dbReference type="AlphaFoldDB" id="A0A562ZDD3"/>
<feature type="transmembrane region" description="Helical" evidence="8">
    <location>
        <begin position="33"/>
        <end position="56"/>
    </location>
</feature>